<organism evidence="1 2">
    <name type="scientific">Macrococcoides caseolyticum</name>
    <dbReference type="NCBI Taxonomy" id="69966"/>
    <lineage>
        <taxon>Bacteria</taxon>
        <taxon>Bacillati</taxon>
        <taxon>Bacillota</taxon>
        <taxon>Bacilli</taxon>
        <taxon>Bacillales</taxon>
        <taxon>Staphylococcaceae</taxon>
        <taxon>Macrococcoides</taxon>
    </lineage>
</organism>
<accession>A0ACC9MW73</accession>
<keyword evidence="2" id="KW-1185">Reference proteome</keyword>
<evidence type="ECO:0000313" key="1">
    <source>
        <dbReference type="EMBL" id="PKE57646.1"/>
    </source>
</evidence>
<reference evidence="1" key="1">
    <citation type="submission" date="2017-12" db="EMBL/GenBank/DDBJ databases">
        <title>Genomics of Macrococcus caseolyticus.</title>
        <authorList>
            <person name="MacFadyen A.C."/>
            <person name="Paterson G.K."/>
        </authorList>
    </citation>
    <scope>NUCLEOTIDE SEQUENCE</scope>
    <source>
        <strain evidence="1">5459_5_49</strain>
    </source>
</reference>
<proteinExistence type="predicted"/>
<protein>
    <submittedName>
        <fullName evidence="1">Uncharacterized protein</fullName>
    </submittedName>
</protein>
<name>A0ACC9MW73_9STAP</name>
<comment type="caution">
    <text evidence="1">The sequence shown here is derived from an EMBL/GenBank/DDBJ whole genome shotgun (WGS) entry which is preliminary data.</text>
</comment>
<dbReference type="EMBL" id="PIWU01000001">
    <property type="protein sequence ID" value="PKE57646.1"/>
    <property type="molecule type" value="Genomic_DNA"/>
</dbReference>
<dbReference type="Proteomes" id="UP000233606">
    <property type="component" value="Unassembled WGS sequence"/>
</dbReference>
<gene>
    <name evidence="1" type="ORF">CW682_00845</name>
</gene>
<evidence type="ECO:0000313" key="2">
    <source>
        <dbReference type="Proteomes" id="UP000233606"/>
    </source>
</evidence>
<sequence>MKQNTIVKEAYEISDPIAINRYLLDKGVVTSKLLNVNYNAICDKCGRKCDIAVFEDYTEKICNCEIKTKVRSKDTKKIHYYWRISKIPNNLKACTFENFEKDLNESVRNLYQGYKYFGNSLDKEAPKTLTVIGTMGTGKTHLSVACGKELVKRGFSVYFIPFNTLMRNIRETMDNGNDMTQTEIFKSIEMCDVFILDDIMITSGTPFEINTLENIIEVRQGKANIYTSNLSDDDFSKNKNMQRIKSRIFDRTTTSVLKVVSDDYRTIPPF</sequence>